<dbReference type="SUPFAM" id="SSF52507">
    <property type="entry name" value="Homo-oligomeric flavin-containing Cys decarboxylases, HFCD"/>
    <property type="match status" value="1"/>
</dbReference>
<dbReference type="Gene3D" id="3.40.50.1950">
    <property type="entry name" value="Flavin prenyltransferase-like"/>
    <property type="match status" value="1"/>
</dbReference>
<reference evidence="5" key="1">
    <citation type="submission" date="2020-05" db="EMBL/GenBank/DDBJ databases">
        <authorList>
            <person name="Chiriac C."/>
            <person name="Salcher M."/>
            <person name="Ghai R."/>
            <person name="Kavagutti S V."/>
        </authorList>
    </citation>
    <scope>NUCLEOTIDE SEQUENCE</scope>
</reference>
<dbReference type="NCBIfam" id="TIGR00521">
    <property type="entry name" value="coaBC_dfp"/>
    <property type="match status" value="1"/>
</dbReference>
<dbReference type="InterPro" id="IPR035929">
    <property type="entry name" value="CoaB-like_sf"/>
</dbReference>
<feature type="domain" description="Flavoprotein" evidence="3">
    <location>
        <begin position="1"/>
        <end position="173"/>
    </location>
</feature>
<proteinExistence type="inferred from homology"/>
<name>A0A6J6HJX2_9ZZZZ</name>
<dbReference type="GO" id="GO:0071513">
    <property type="term" value="C:phosphopantothenoylcysteine decarboxylase complex"/>
    <property type="evidence" value="ECO:0007669"/>
    <property type="project" value="TreeGrafter"/>
</dbReference>
<protein>
    <submittedName>
        <fullName evidence="5">Unannotated protein</fullName>
    </submittedName>
</protein>
<dbReference type="InterPro" id="IPR003382">
    <property type="entry name" value="Flavoprotein"/>
</dbReference>
<dbReference type="InterPro" id="IPR036551">
    <property type="entry name" value="Flavin_trans-like"/>
</dbReference>
<dbReference type="Pfam" id="PF02441">
    <property type="entry name" value="Flavoprotein"/>
    <property type="match status" value="1"/>
</dbReference>
<evidence type="ECO:0000259" key="4">
    <source>
        <dbReference type="Pfam" id="PF04127"/>
    </source>
</evidence>
<dbReference type="PANTHER" id="PTHR14359">
    <property type="entry name" value="HOMO-OLIGOMERIC FLAVIN CONTAINING CYS DECARBOXYLASE FAMILY"/>
    <property type="match status" value="1"/>
</dbReference>
<dbReference type="GO" id="GO:0004632">
    <property type="term" value="F:phosphopantothenate--cysteine ligase activity"/>
    <property type="evidence" value="ECO:0007669"/>
    <property type="project" value="InterPro"/>
</dbReference>
<dbReference type="Gene3D" id="3.40.50.10300">
    <property type="entry name" value="CoaB-like"/>
    <property type="match status" value="1"/>
</dbReference>
<feature type="domain" description="DNA/pantothenate metabolism flavoprotein C-terminal" evidence="4">
    <location>
        <begin position="178"/>
        <end position="395"/>
    </location>
</feature>
<evidence type="ECO:0000256" key="2">
    <source>
        <dbReference type="ARBA" id="ARBA00023239"/>
    </source>
</evidence>
<keyword evidence="1" id="KW-0210">Decarboxylase</keyword>
<sequence length="398" mass="42084">MHVIVGVTGGIAAYKATTLIRLFTEAGHTVKVIPTQNALRFIGATTLEALSHNKVDPDLYTDVDTVKHIELAKSADLIVIAPATASFLARYANGLADDLLSNVLLATIAPVVVAPAMHTEMWNHDSVTQNISTLRNRGVHIIEPASGRLTGQDSGPGRLPEPQEIFDFCMQQLPTNSLKGKKFLVTAGGTQEPIDDVRFIGNRSSGKQGIEIALAAKNRGAEVTLIAANVAELPASLDTVLLANTAAEMKSLLDSEIDEIDCLVMAAAVSDYRAEQITSGKIKKSNTGDRLSLDLVQNPDLLAEVVTRIKSSGRKTLTVGFAAEACDSPKSLEELAIKKLAAKGCDLIVANNVAGGQVFNSDDNQALVISGKGQVVSVGGSKRLVANEIIDIISDMLS</sequence>
<dbReference type="SUPFAM" id="SSF102645">
    <property type="entry name" value="CoaB-like"/>
    <property type="match status" value="1"/>
</dbReference>
<organism evidence="5">
    <name type="scientific">freshwater metagenome</name>
    <dbReference type="NCBI Taxonomy" id="449393"/>
    <lineage>
        <taxon>unclassified sequences</taxon>
        <taxon>metagenomes</taxon>
        <taxon>ecological metagenomes</taxon>
    </lineage>
</organism>
<dbReference type="AlphaFoldDB" id="A0A6J6HJX2"/>
<evidence type="ECO:0000259" key="3">
    <source>
        <dbReference type="Pfam" id="PF02441"/>
    </source>
</evidence>
<dbReference type="HAMAP" id="MF_02225">
    <property type="entry name" value="CoaBC"/>
    <property type="match status" value="1"/>
</dbReference>
<dbReference type="EMBL" id="CAEZVD010000001">
    <property type="protein sequence ID" value="CAB4613497.1"/>
    <property type="molecule type" value="Genomic_DNA"/>
</dbReference>
<dbReference type="InterPro" id="IPR005252">
    <property type="entry name" value="CoaBC"/>
</dbReference>
<dbReference type="GO" id="GO:0010181">
    <property type="term" value="F:FMN binding"/>
    <property type="evidence" value="ECO:0007669"/>
    <property type="project" value="InterPro"/>
</dbReference>
<evidence type="ECO:0000256" key="1">
    <source>
        <dbReference type="ARBA" id="ARBA00022793"/>
    </source>
</evidence>
<dbReference type="PANTHER" id="PTHR14359:SF6">
    <property type="entry name" value="PHOSPHOPANTOTHENOYLCYSTEINE DECARBOXYLASE"/>
    <property type="match status" value="1"/>
</dbReference>
<dbReference type="GO" id="GO:0015941">
    <property type="term" value="P:pantothenate catabolic process"/>
    <property type="evidence" value="ECO:0007669"/>
    <property type="project" value="InterPro"/>
</dbReference>
<dbReference type="Pfam" id="PF04127">
    <property type="entry name" value="DFP"/>
    <property type="match status" value="1"/>
</dbReference>
<accession>A0A6J6HJX2</accession>
<dbReference type="GO" id="GO:0004633">
    <property type="term" value="F:phosphopantothenoylcysteine decarboxylase activity"/>
    <property type="evidence" value="ECO:0007669"/>
    <property type="project" value="InterPro"/>
</dbReference>
<keyword evidence="2" id="KW-0456">Lyase</keyword>
<dbReference type="GO" id="GO:0015937">
    <property type="term" value="P:coenzyme A biosynthetic process"/>
    <property type="evidence" value="ECO:0007669"/>
    <property type="project" value="InterPro"/>
</dbReference>
<dbReference type="InterPro" id="IPR007085">
    <property type="entry name" value="DNA/pantothenate-metab_flavo_C"/>
</dbReference>
<gene>
    <name evidence="5" type="ORF">UFOPK1909_00028</name>
</gene>
<evidence type="ECO:0000313" key="5">
    <source>
        <dbReference type="EMBL" id="CAB4613497.1"/>
    </source>
</evidence>